<name>A0AAD2PW38_9STRA</name>
<dbReference type="Pfam" id="PF05025">
    <property type="entry name" value="RbsD_FucU"/>
    <property type="match status" value="1"/>
</dbReference>
<evidence type="ECO:0000313" key="5">
    <source>
        <dbReference type="Proteomes" id="UP001295423"/>
    </source>
</evidence>
<dbReference type="AlphaFoldDB" id="A0AAD2PW38"/>
<comment type="catalytic activity">
    <reaction evidence="2">
        <text>alpha-L-fucose = beta-L-fucose</text>
        <dbReference type="Rhea" id="RHEA:25580"/>
        <dbReference type="ChEBI" id="CHEBI:42548"/>
        <dbReference type="ChEBI" id="CHEBI:42589"/>
        <dbReference type="EC" id="5.1.3.29"/>
    </reaction>
</comment>
<dbReference type="Proteomes" id="UP001295423">
    <property type="component" value="Unassembled WGS sequence"/>
</dbReference>
<dbReference type="InterPro" id="IPR007721">
    <property type="entry name" value="RbsD_FucU"/>
</dbReference>
<organism evidence="4 5">
    <name type="scientific">Cylindrotheca closterium</name>
    <dbReference type="NCBI Taxonomy" id="2856"/>
    <lineage>
        <taxon>Eukaryota</taxon>
        <taxon>Sar</taxon>
        <taxon>Stramenopiles</taxon>
        <taxon>Ochrophyta</taxon>
        <taxon>Bacillariophyta</taxon>
        <taxon>Bacillariophyceae</taxon>
        <taxon>Bacillariophycidae</taxon>
        <taxon>Bacillariales</taxon>
        <taxon>Bacillariaceae</taxon>
        <taxon>Cylindrotheca</taxon>
    </lineage>
</organism>
<dbReference type="PANTHER" id="PTHR31690">
    <property type="entry name" value="FUCOSE MUTAROTASE"/>
    <property type="match status" value="1"/>
</dbReference>
<keyword evidence="5" id="KW-1185">Reference proteome</keyword>
<dbReference type="GO" id="GO:0036373">
    <property type="term" value="F:L-fucose mutarotase activity"/>
    <property type="evidence" value="ECO:0007669"/>
    <property type="project" value="UniProtKB-EC"/>
</dbReference>
<reference evidence="4" key="1">
    <citation type="submission" date="2023-08" db="EMBL/GenBank/DDBJ databases">
        <authorList>
            <person name="Audoor S."/>
            <person name="Bilcke G."/>
        </authorList>
    </citation>
    <scope>NUCLEOTIDE SEQUENCE</scope>
</reference>
<proteinExistence type="predicted"/>
<evidence type="ECO:0000256" key="2">
    <source>
        <dbReference type="ARBA" id="ARBA00036324"/>
    </source>
</evidence>
<dbReference type="GO" id="GO:0042806">
    <property type="term" value="F:fucose binding"/>
    <property type="evidence" value="ECO:0007669"/>
    <property type="project" value="TreeGrafter"/>
</dbReference>
<gene>
    <name evidence="4" type="ORF">CYCCA115_LOCUS17467</name>
</gene>
<dbReference type="Gene3D" id="3.40.1650.10">
    <property type="entry name" value="RbsD-like domain"/>
    <property type="match status" value="1"/>
</dbReference>
<dbReference type="InterPro" id="IPR050443">
    <property type="entry name" value="RbsD/FucU_mutarotase"/>
</dbReference>
<keyword evidence="1" id="KW-0413">Isomerase</keyword>
<evidence type="ECO:0000256" key="1">
    <source>
        <dbReference type="ARBA" id="ARBA00023235"/>
    </source>
</evidence>
<dbReference type="GO" id="GO:0006004">
    <property type="term" value="P:fucose metabolic process"/>
    <property type="evidence" value="ECO:0007669"/>
    <property type="project" value="TreeGrafter"/>
</dbReference>
<accession>A0AAD2PW38</accession>
<dbReference type="EC" id="5.1.3.29" evidence="3"/>
<dbReference type="EMBL" id="CAKOGP040001980">
    <property type="protein sequence ID" value="CAJ1959018.1"/>
    <property type="molecule type" value="Genomic_DNA"/>
</dbReference>
<comment type="caution">
    <text evidence="4">The sequence shown here is derived from an EMBL/GenBank/DDBJ whole genome shotgun (WGS) entry which is preliminary data.</text>
</comment>
<evidence type="ECO:0000256" key="3">
    <source>
        <dbReference type="ARBA" id="ARBA00038859"/>
    </source>
</evidence>
<dbReference type="SUPFAM" id="SSF102546">
    <property type="entry name" value="RbsD-like"/>
    <property type="match status" value="1"/>
</dbReference>
<dbReference type="PANTHER" id="PTHR31690:SF4">
    <property type="entry name" value="FUCOSE MUTAROTASE"/>
    <property type="match status" value="1"/>
</dbReference>
<sequence length="161" mass="17325">MGLLKGIDPILTADLLWVLRAMGHGDRLAIVDCNFPAAQVAKSTVTGKDPIILTVPLPQAVSAICELLPLDYFEESSVFYMAPQDGVAMPPEGNAVIDELKSAIATVSSPDVSIAPVERFQFYEEAKKCFAIVQTLERRPYGNAILVKGVIGPDGKDLKPN</sequence>
<evidence type="ECO:0000313" key="4">
    <source>
        <dbReference type="EMBL" id="CAJ1959018.1"/>
    </source>
</evidence>
<dbReference type="InterPro" id="IPR023750">
    <property type="entry name" value="RbsD-like_sf"/>
</dbReference>
<protein>
    <recommendedName>
        <fullName evidence="3">L-fucose mutarotase</fullName>
        <ecNumber evidence="3">5.1.3.29</ecNumber>
    </recommendedName>
</protein>